<dbReference type="Proteomes" id="UP001497512">
    <property type="component" value="Chromosome 5"/>
</dbReference>
<evidence type="ECO:0000313" key="2">
    <source>
        <dbReference type="Proteomes" id="UP001497512"/>
    </source>
</evidence>
<gene>
    <name evidence="1" type="ORF">CSSPTR1EN2_LOCUS18430</name>
</gene>
<organism evidence="1 2">
    <name type="scientific">Sphagnum troendelagicum</name>
    <dbReference type="NCBI Taxonomy" id="128251"/>
    <lineage>
        <taxon>Eukaryota</taxon>
        <taxon>Viridiplantae</taxon>
        <taxon>Streptophyta</taxon>
        <taxon>Embryophyta</taxon>
        <taxon>Bryophyta</taxon>
        <taxon>Sphagnophytina</taxon>
        <taxon>Sphagnopsida</taxon>
        <taxon>Sphagnales</taxon>
        <taxon>Sphagnaceae</taxon>
        <taxon>Sphagnum</taxon>
    </lineage>
</organism>
<evidence type="ECO:0000313" key="1">
    <source>
        <dbReference type="EMBL" id="CAK9226820.1"/>
    </source>
</evidence>
<dbReference type="EMBL" id="OZ019897">
    <property type="protein sequence ID" value="CAK9226820.1"/>
    <property type="molecule type" value="Genomic_DNA"/>
</dbReference>
<proteinExistence type="predicted"/>
<accession>A0ABP0UPH6</accession>
<keyword evidence="2" id="KW-1185">Reference proteome</keyword>
<protein>
    <submittedName>
        <fullName evidence="1">Uncharacterized protein</fullName>
    </submittedName>
</protein>
<sequence length="59" mass="6578">MRILLSSSPPLFSSISVCVQNMCAMASIFVLRGIFQVNIPRFRNVLFSGYLLLCIGKPK</sequence>
<reference evidence="1" key="1">
    <citation type="submission" date="2024-02" db="EMBL/GenBank/DDBJ databases">
        <authorList>
            <consortium name="ELIXIR-Norway"/>
            <consortium name="Elixir Norway"/>
        </authorList>
    </citation>
    <scope>NUCLEOTIDE SEQUENCE</scope>
</reference>
<name>A0ABP0UPH6_9BRYO</name>